<dbReference type="Proteomes" id="UP001497700">
    <property type="component" value="Unassembled WGS sequence"/>
</dbReference>
<proteinExistence type="predicted"/>
<name>A0ACB9YMH4_9PEZI</name>
<comment type="caution">
    <text evidence="1">The sequence shown here is derived from an EMBL/GenBank/DDBJ whole genome shotgun (WGS) entry which is preliminary data.</text>
</comment>
<keyword evidence="2" id="KW-1185">Reference proteome</keyword>
<organism evidence="1 2">
    <name type="scientific">Hypoxylon rubiginosum</name>
    <dbReference type="NCBI Taxonomy" id="110542"/>
    <lineage>
        <taxon>Eukaryota</taxon>
        <taxon>Fungi</taxon>
        <taxon>Dikarya</taxon>
        <taxon>Ascomycota</taxon>
        <taxon>Pezizomycotina</taxon>
        <taxon>Sordariomycetes</taxon>
        <taxon>Xylariomycetidae</taxon>
        <taxon>Xylariales</taxon>
        <taxon>Hypoxylaceae</taxon>
        <taxon>Hypoxylon</taxon>
    </lineage>
</organism>
<protein>
    <submittedName>
        <fullName evidence="1">Uncharacterized protein</fullName>
    </submittedName>
</protein>
<gene>
    <name evidence="1" type="ORF">F4820DRAFT_437683</name>
</gene>
<dbReference type="EMBL" id="MU393597">
    <property type="protein sequence ID" value="KAI4860173.1"/>
    <property type="molecule type" value="Genomic_DNA"/>
</dbReference>
<evidence type="ECO:0000313" key="2">
    <source>
        <dbReference type="Proteomes" id="UP001497700"/>
    </source>
</evidence>
<evidence type="ECO:0000313" key="1">
    <source>
        <dbReference type="EMBL" id="KAI4860173.1"/>
    </source>
</evidence>
<accession>A0ACB9YMH4</accession>
<reference evidence="1 2" key="1">
    <citation type="journal article" date="2022" name="New Phytol.">
        <title>Ecological generalism drives hyperdiversity of secondary metabolite gene clusters in xylarialean endophytes.</title>
        <authorList>
            <person name="Franco M.E.E."/>
            <person name="Wisecaver J.H."/>
            <person name="Arnold A.E."/>
            <person name="Ju Y.M."/>
            <person name="Slot J.C."/>
            <person name="Ahrendt S."/>
            <person name="Moore L.P."/>
            <person name="Eastman K.E."/>
            <person name="Scott K."/>
            <person name="Konkel Z."/>
            <person name="Mondo S.J."/>
            <person name="Kuo A."/>
            <person name="Hayes R.D."/>
            <person name="Haridas S."/>
            <person name="Andreopoulos B."/>
            <person name="Riley R."/>
            <person name="LaButti K."/>
            <person name="Pangilinan J."/>
            <person name="Lipzen A."/>
            <person name="Amirebrahimi M."/>
            <person name="Yan J."/>
            <person name="Adam C."/>
            <person name="Keymanesh K."/>
            <person name="Ng V."/>
            <person name="Louie K."/>
            <person name="Northen T."/>
            <person name="Drula E."/>
            <person name="Henrissat B."/>
            <person name="Hsieh H.M."/>
            <person name="Youens-Clark K."/>
            <person name="Lutzoni F."/>
            <person name="Miadlikowska J."/>
            <person name="Eastwood D.C."/>
            <person name="Hamelin R.C."/>
            <person name="Grigoriev I.V."/>
            <person name="U'Ren J.M."/>
        </authorList>
    </citation>
    <scope>NUCLEOTIDE SEQUENCE [LARGE SCALE GENOMIC DNA]</scope>
    <source>
        <strain evidence="1 2">CBS 119005</strain>
    </source>
</reference>
<sequence length="650" mass="71517">MSLAIEATPPGTEWPPKADLRKDVYRPLPKIAPGTVDPSTLTGDIPTTQAKAVVDDFNEALLSNDVGKLSSCFYTEQAFWRDIVALTSHLRTFSTPNTVAAALLHTKHLRGISGNVELAGKAHFAVMSPVMMFIDCGISFRTNSPALNCMGKMVLLPVRSKGAAGPVSWKIWVLSTWVENIVQQPEDEKLLSSPGRSLEGVDTVETDVFIVGAGTSGLMTAARLKALNVESVVIDRNAEIGDNWTHRYDCLKFHVPTSNCEMPYSYYKKELQSPNRLNKYDVAEHLRQYVTNFHLNVILSTTILSSSYNPSKKKWTIKLKATDGNQGKTIISKHFVQATGIGSQKPYLPPIEDEHLFKGLSLHSTHYTNARSLSEQGIKSVAVIGSANTAFDIMQDCYKAGLKTTMVARSPTYIFPYEYVMDPHGIGAYDNMPLDVADRLLNTFPLALDGQFSHGLFSHLASQEPDRYSALARAGFPVLDSRDPSVDVQHHLAECGGGHYVDVGGTQLIAEGKVAVRGRVEPMGYTQSGLRLSDGSQLDVDAVIWCTGFADKDVRATASDLLGAPDPDTIDDDSVLNPQEIAARLDASWGVDAEGEIRGVWKRHLRMENYWVMGGVIQHQRWWSRPMAQQIKLALEGNLPLAYRDTPDSK</sequence>